<keyword evidence="4" id="KW-1185">Reference proteome</keyword>
<dbReference type="Pfam" id="PF05226">
    <property type="entry name" value="CHASE2"/>
    <property type="match status" value="1"/>
</dbReference>
<keyword evidence="1" id="KW-0812">Transmembrane</keyword>
<keyword evidence="1" id="KW-1133">Transmembrane helix</keyword>
<feature type="transmembrane region" description="Helical" evidence="1">
    <location>
        <begin position="729"/>
        <end position="750"/>
    </location>
</feature>
<organism evidence="3 4">
    <name type="scientific">Plectonema cf. radiosum LEGE 06105</name>
    <dbReference type="NCBI Taxonomy" id="945769"/>
    <lineage>
        <taxon>Bacteria</taxon>
        <taxon>Bacillati</taxon>
        <taxon>Cyanobacteriota</taxon>
        <taxon>Cyanophyceae</taxon>
        <taxon>Oscillatoriophycideae</taxon>
        <taxon>Oscillatoriales</taxon>
        <taxon>Microcoleaceae</taxon>
        <taxon>Plectonema</taxon>
    </lineage>
</organism>
<dbReference type="AlphaFoldDB" id="A0A8J7F896"/>
<feature type="domain" description="CHASE2" evidence="2">
    <location>
        <begin position="417"/>
        <end position="721"/>
    </location>
</feature>
<evidence type="ECO:0000259" key="2">
    <source>
        <dbReference type="SMART" id="SM01080"/>
    </source>
</evidence>
<evidence type="ECO:0000256" key="1">
    <source>
        <dbReference type="SAM" id="Phobius"/>
    </source>
</evidence>
<name>A0A8J7F896_9CYAN</name>
<dbReference type="EMBL" id="JADEWL010000045">
    <property type="protein sequence ID" value="MBE9213939.1"/>
    <property type="molecule type" value="Genomic_DNA"/>
</dbReference>
<keyword evidence="1" id="KW-0472">Membrane</keyword>
<dbReference type="InterPro" id="IPR024983">
    <property type="entry name" value="CHAT_dom"/>
</dbReference>
<proteinExistence type="predicted"/>
<reference evidence="3" key="1">
    <citation type="submission" date="2020-10" db="EMBL/GenBank/DDBJ databases">
        <authorList>
            <person name="Castelo-Branco R."/>
            <person name="Eusebio N."/>
            <person name="Adriana R."/>
            <person name="Vieira A."/>
            <person name="Brugerolle De Fraissinette N."/>
            <person name="Rezende De Castro R."/>
            <person name="Schneider M.P."/>
            <person name="Vasconcelos V."/>
            <person name="Leao P.N."/>
        </authorList>
    </citation>
    <scope>NUCLEOTIDE SEQUENCE</scope>
    <source>
        <strain evidence="3">LEGE 06105</strain>
    </source>
</reference>
<protein>
    <submittedName>
        <fullName evidence="3">CHASE2 domain-containing protein</fullName>
    </submittedName>
</protein>
<dbReference type="Proteomes" id="UP000620559">
    <property type="component" value="Unassembled WGS sequence"/>
</dbReference>
<gene>
    <name evidence="3" type="ORF">IQ247_14905</name>
</gene>
<feature type="transmembrane region" description="Helical" evidence="1">
    <location>
        <begin position="756"/>
        <end position="775"/>
    </location>
</feature>
<dbReference type="RefSeq" id="WP_193921258.1">
    <property type="nucleotide sequence ID" value="NZ_JADEWL010000045.1"/>
</dbReference>
<sequence length="803" mass="91019">MSKIVVLNLSGGNLQQGFKNAIAQIYECQENVNSFLIQYTVSLPAAPQLNELYRRWQILYNLLYDSLIPDLNWRQEWESGVEIEIESEDITNISSIEFNKLCDELRDKINIWLNSGNFVNIEQKIRTKLNPREEIQVIIQTDLDELRRLPWNLWDFFDDYPDAVLCLSMPQFERLETKNKSDNHQIRILAILGNSENIDIQTDKRILENLPGAETTFLVEPQRQELDSMLWDKKGWDILFFAGHSSSQLNGETGRICINHHDSLTIEQLKNGLRAAISRGLRLAIFNSCDGLGLATQLASLNIPQMIVMREPVPDLVAQKFLKFFLGAFCESKSFYLAVREAGERLQGLEAEFPCASWLPVICQNPTVTPLVWSNPLQKPKKSNYARLSPHRILPVIFTMSFAIATAISGARYLGLLQNWELAAFDRMMVSRPDEGKDQRILIVEITEADVQSQNAEERGGASLSDRTFAQLVNKLEKHNPRIIGLDIYREHPVKKEYTDLAEWMKTSPKFIAVCQVSEGDKNPGVPPPPGVMNKNLGFSDVVVDDDIILRRHLLAMAPIEPCNTDKSLSFQLAQRYLAQSNLELKLNPEDNSKPGNSIFPYLLEDNSGGYSKIDNLGYQIMLNWRSTSEVGMRVTLSDVLNDKVKPDLIKDKIVIIGTTAESFKDYWQTPYKETPGVIIHAQMVSQLISAVLDNRPLLWVWSKWSEALWIYCWSIVGGLLTWRCKSGLHLGLTIGLSEIILYYLCYALLIQGGWIPLVPSVLAIIAGSSSIAVYTRFKLTSSGILNSTDSTTIHTKSVWVDY</sequence>
<dbReference type="SMART" id="SM01080">
    <property type="entry name" value="CHASE2"/>
    <property type="match status" value="1"/>
</dbReference>
<comment type="caution">
    <text evidence="3">The sequence shown here is derived from an EMBL/GenBank/DDBJ whole genome shotgun (WGS) entry which is preliminary data.</text>
</comment>
<evidence type="ECO:0000313" key="3">
    <source>
        <dbReference type="EMBL" id="MBE9213939.1"/>
    </source>
</evidence>
<dbReference type="Pfam" id="PF12770">
    <property type="entry name" value="CHAT"/>
    <property type="match status" value="1"/>
</dbReference>
<dbReference type="InterPro" id="IPR007890">
    <property type="entry name" value="CHASE2"/>
</dbReference>
<accession>A0A8J7F896</accession>
<evidence type="ECO:0000313" key="4">
    <source>
        <dbReference type="Proteomes" id="UP000620559"/>
    </source>
</evidence>